<keyword evidence="2" id="KW-0472">Membrane</keyword>
<evidence type="ECO:0000313" key="4">
    <source>
        <dbReference type="EMBL" id="MEW2366557.1"/>
    </source>
</evidence>
<evidence type="ECO:0000259" key="3">
    <source>
        <dbReference type="Pfam" id="PF25231"/>
    </source>
</evidence>
<feature type="transmembrane region" description="Helical" evidence="2">
    <location>
        <begin position="202"/>
        <end position="229"/>
    </location>
</feature>
<feature type="transmembrane region" description="Helical" evidence="2">
    <location>
        <begin position="235"/>
        <end position="268"/>
    </location>
</feature>
<proteinExistence type="predicted"/>
<evidence type="ECO:0000256" key="1">
    <source>
        <dbReference type="SAM" id="MobiDB-lite"/>
    </source>
</evidence>
<keyword evidence="2" id="KW-0812">Transmembrane</keyword>
<evidence type="ECO:0000256" key="2">
    <source>
        <dbReference type="SAM" id="Phobius"/>
    </source>
</evidence>
<evidence type="ECO:0000313" key="5">
    <source>
        <dbReference type="Proteomes" id="UP001553843"/>
    </source>
</evidence>
<accession>A0ABV3M7B8</accession>
<reference evidence="4 5" key="1">
    <citation type="submission" date="2024-06" db="EMBL/GenBank/DDBJ databases">
        <title>The Natural Products Discovery Center: Release of the First 8490 Sequenced Strains for Exploring Actinobacteria Biosynthetic Diversity.</title>
        <authorList>
            <person name="Kalkreuter E."/>
            <person name="Kautsar S.A."/>
            <person name="Yang D."/>
            <person name="Bader C.D."/>
            <person name="Teijaro C.N."/>
            <person name="Fluegel L."/>
            <person name="Davis C.M."/>
            <person name="Simpson J.R."/>
            <person name="Lauterbach L."/>
            <person name="Steele A.D."/>
            <person name="Gui C."/>
            <person name="Meng S."/>
            <person name="Li G."/>
            <person name="Viehrig K."/>
            <person name="Ye F."/>
            <person name="Su P."/>
            <person name="Kiefer A.F."/>
            <person name="Nichols A."/>
            <person name="Cepeda A.J."/>
            <person name="Yan W."/>
            <person name="Fan B."/>
            <person name="Jiang Y."/>
            <person name="Adhikari A."/>
            <person name="Zheng C.-J."/>
            <person name="Schuster L."/>
            <person name="Cowan T.M."/>
            <person name="Smanski M.J."/>
            <person name="Chevrette M.G."/>
            <person name="De Carvalho L.P.S."/>
            <person name="Shen B."/>
        </authorList>
    </citation>
    <scope>NUCLEOTIDE SEQUENCE [LARGE SCALE GENOMIC DNA]</scope>
    <source>
        <strain evidence="4 5">NPDC047833</strain>
    </source>
</reference>
<sequence length="394" mass="41465">MPDTPGWGPQGSQGPHGPQDPQAGPGHGSPQHGAPPYGAPHYGAPQYPPPPPYGWGHQAPWGPPPPPPPKPGVIPLAPLGLDHILGGAFATMRRYAKPLFGAALAAYAVYAVVLGAALGVAYAVTRDHYAALSADGAELSWEHGRPLLVAYGVVWAAGTVGALAVNSFVQATTAATLHEAVLGRPTTVRAVTRRAWSRTPAVAAVTLLLALILMVPLALLGLLFLSLLLLLLTQWVIPFGLIFLALLVVLPLAAWLYVLFAFAPAAAVLESAGPLTALRRSVRLVRGAWWRTFGISLLAGAMAMIVYLAYQLPLQFAAPEPPVVTPDTSASDAMADQLRSQTSLYAIVTLLGALLTQLTAAVFLPLVTALLYIDRRIRKEGLAHTLAEASSERR</sequence>
<feature type="transmembrane region" description="Helical" evidence="2">
    <location>
        <begin position="148"/>
        <end position="169"/>
    </location>
</feature>
<dbReference type="RefSeq" id="WP_359774423.1">
    <property type="nucleotide sequence ID" value="NZ_JBEYRR010000002.1"/>
</dbReference>
<feature type="compositionally biased region" description="Low complexity" evidence="1">
    <location>
        <begin position="32"/>
        <end position="45"/>
    </location>
</feature>
<gene>
    <name evidence="4" type="ORF">AB0887_31990</name>
</gene>
<keyword evidence="2" id="KW-1133">Transmembrane helix</keyword>
<comment type="caution">
    <text evidence="4">The sequence shown here is derived from an EMBL/GenBank/DDBJ whole genome shotgun (WGS) entry which is preliminary data.</text>
</comment>
<protein>
    <submittedName>
        <fullName evidence="4">Oxidoreductase</fullName>
    </submittedName>
</protein>
<dbReference type="InterPro" id="IPR057169">
    <property type="entry name" value="DUF7847"/>
</dbReference>
<name>A0ABV3M7B8_9ACTN</name>
<dbReference type="EMBL" id="JBEYRS010000017">
    <property type="protein sequence ID" value="MEW2366557.1"/>
    <property type="molecule type" value="Genomic_DNA"/>
</dbReference>
<dbReference type="Pfam" id="PF25231">
    <property type="entry name" value="DUF7847"/>
    <property type="match status" value="1"/>
</dbReference>
<feature type="transmembrane region" description="Helical" evidence="2">
    <location>
        <begin position="288"/>
        <end position="310"/>
    </location>
</feature>
<feature type="compositionally biased region" description="Pro residues" evidence="1">
    <location>
        <begin position="61"/>
        <end position="72"/>
    </location>
</feature>
<feature type="transmembrane region" description="Helical" evidence="2">
    <location>
        <begin position="99"/>
        <end position="124"/>
    </location>
</feature>
<feature type="compositionally biased region" description="Low complexity" evidence="1">
    <location>
        <begin position="1"/>
        <end position="22"/>
    </location>
</feature>
<feature type="transmembrane region" description="Helical" evidence="2">
    <location>
        <begin position="344"/>
        <end position="373"/>
    </location>
</feature>
<feature type="region of interest" description="Disordered" evidence="1">
    <location>
        <begin position="1"/>
        <end position="73"/>
    </location>
</feature>
<keyword evidence="5" id="KW-1185">Reference proteome</keyword>
<dbReference type="Proteomes" id="UP001553843">
    <property type="component" value="Unassembled WGS sequence"/>
</dbReference>
<feature type="domain" description="DUF7847" evidence="3">
    <location>
        <begin position="104"/>
        <end position="361"/>
    </location>
</feature>
<organism evidence="4 5">
    <name type="scientific">Streptomyces huasconensis</name>
    <dbReference type="NCBI Taxonomy" id="1854574"/>
    <lineage>
        <taxon>Bacteria</taxon>
        <taxon>Bacillati</taxon>
        <taxon>Actinomycetota</taxon>
        <taxon>Actinomycetes</taxon>
        <taxon>Kitasatosporales</taxon>
        <taxon>Streptomycetaceae</taxon>
        <taxon>Streptomyces</taxon>
    </lineage>
</organism>